<sequence>MAPLAVDPAALDGAGSAVVSAGESLGSVVSTLTAALAGCAGMAGDDPVGAALGRSYDLSASKLVEAMVTTRNGVCGLGDGVRVSAHNYSLAEALSDVSGRGAPLPAPPLTTGLSAGQAPSSVGTTIGPPPGWGWVAPYIGMIWPTGNSGRLRAAAAAWTAAGTEFALAELEVTAAPIQVIRGQQMPEGPAIEAAVSDAFASTTAVVQQCQSVAAHLTNYADRVDAVHAAVLDLLARICDPMTGFKELWDVLTGEDEDEIRRIANDILTVIDHFAAEAAALRAQIAAVVPVAAMAASRVFGYAVKGWGLAFTGLGQRLEGIGEEAFGVVKGLAEISQPRALLDPVGYLKSLGQVESGLLPLIGAGGEHGPGVSEAWKQLGKGVAHWDEWKTDPFKALGKTELDLATLLLPGGPVSKLADRSRRIAESLRKPPSELLPEPKVGAPRTPPAERPPESKVPKSEAPAPAGKPEPAPAVAPPPHSPAESKPPVAAKAPSAASPKPAVAPPESAPHPSQPAAGQSVPAAIDEPAAPIPTSTPPPAAGPPLSARASAAPSVPVDGHPVESALARPAEAGPAEHHPLETAAPSESTAHPPGDTDPATSESPPDGDGSTAEPPADDPSGPHTTPADLPPYRLAQLELAQSPQQLVDDLLKRGCPRDIAETALNSPYKGMTQQEMLDSHWDHAKGTWKWPLENGFANGEWDVADAISTELKLDRIGEVSGQRGDFMGSVGDTYPQRALAPGTTGDYHVFQGTGRQLPNDWELRYGKVGVAFDQPGGGTQWVAVNIKTGQNILIDTLIEHGYLRRLH</sequence>
<dbReference type="OrthoDB" id="4752312at2"/>
<comment type="caution">
    <text evidence="4">The sequence shown here is derived from an EMBL/GenBank/DDBJ whole genome shotgun (WGS) entry which is preliminary data.</text>
</comment>
<dbReference type="Proteomes" id="UP000192284">
    <property type="component" value="Unassembled WGS sequence"/>
</dbReference>
<feature type="compositionally biased region" description="Pro residues" evidence="1">
    <location>
        <begin position="501"/>
        <end position="512"/>
    </location>
</feature>
<accession>A0A1W9ZVQ9</accession>
<feature type="domain" description="TNT" evidence="2">
    <location>
        <begin position="709"/>
        <end position="804"/>
    </location>
</feature>
<evidence type="ECO:0000256" key="1">
    <source>
        <dbReference type="SAM" id="MobiDB-lite"/>
    </source>
</evidence>
<evidence type="ECO:0000259" key="2">
    <source>
        <dbReference type="Pfam" id="PF14021"/>
    </source>
</evidence>
<feature type="compositionally biased region" description="Low complexity" evidence="1">
    <location>
        <begin position="542"/>
        <end position="555"/>
    </location>
</feature>
<evidence type="ECO:0000313" key="4">
    <source>
        <dbReference type="EMBL" id="ORA21871.1"/>
    </source>
</evidence>
<evidence type="ECO:0008006" key="6">
    <source>
        <dbReference type="Google" id="ProtNLM"/>
    </source>
</evidence>
<organism evidence="4 5">
    <name type="scientific">Mycobacterium angelicum</name>
    <dbReference type="NCBI Taxonomy" id="470074"/>
    <lineage>
        <taxon>Bacteria</taxon>
        <taxon>Bacillati</taxon>
        <taxon>Actinomycetota</taxon>
        <taxon>Actinomycetes</taxon>
        <taxon>Mycobacteriales</taxon>
        <taxon>Mycobacteriaceae</taxon>
        <taxon>Mycobacterium</taxon>
    </lineage>
</organism>
<proteinExistence type="predicted"/>
<dbReference type="Pfam" id="PF25547">
    <property type="entry name" value="WXG100_2"/>
    <property type="match status" value="1"/>
</dbReference>
<evidence type="ECO:0000313" key="5">
    <source>
        <dbReference type="Proteomes" id="UP000192284"/>
    </source>
</evidence>
<protein>
    <recommendedName>
        <fullName evidence="6">NAD(+)--arginine ADP-ribosyltransferase</fullName>
    </recommendedName>
</protein>
<evidence type="ECO:0000259" key="3">
    <source>
        <dbReference type="Pfam" id="PF25547"/>
    </source>
</evidence>
<reference evidence="4 5" key="1">
    <citation type="submission" date="2017-02" db="EMBL/GenBank/DDBJ databases">
        <title>The new phylogeny of genus Mycobacterium.</title>
        <authorList>
            <person name="Tortoli E."/>
            <person name="Trovato A."/>
            <person name="Cirillo D.M."/>
        </authorList>
    </citation>
    <scope>NUCLEOTIDE SEQUENCE [LARGE SCALE GENOMIC DNA]</scope>
    <source>
        <strain evidence="4 5">DSM 45057</strain>
    </source>
</reference>
<keyword evidence="5" id="KW-1185">Reference proteome</keyword>
<feature type="compositionally biased region" description="Pro residues" evidence="1">
    <location>
        <begin position="465"/>
        <end position="480"/>
    </location>
</feature>
<dbReference type="InterPro" id="IPR025331">
    <property type="entry name" value="TNT"/>
</dbReference>
<feature type="domain" description="Outer membrane channel protein CpnT-like N-terminal" evidence="3">
    <location>
        <begin position="132"/>
        <end position="230"/>
    </location>
</feature>
<dbReference type="Pfam" id="PF14021">
    <property type="entry name" value="TNT"/>
    <property type="match status" value="1"/>
</dbReference>
<dbReference type="AlphaFoldDB" id="A0A1W9ZVQ9"/>
<gene>
    <name evidence="4" type="ORF">BST12_10690</name>
</gene>
<feature type="compositionally biased region" description="Low complexity" evidence="1">
    <location>
        <begin position="481"/>
        <end position="500"/>
    </location>
</feature>
<dbReference type="EMBL" id="MVHE01000012">
    <property type="protein sequence ID" value="ORA21871.1"/>
    <property type="molecule type" value="Genomic_DNA"/>
</dbReference>
<feature type="region of interest" description="Disordered" evidence="1">
    <location>
        <begin position="426"/>
        <end position="628"/>
    </location>
</feature>
<name>A0A1W9ZVQ9_MYCAN</name>
<dbReference type="InterPro" id="IPR057746">
    <property type="entry name" value="CpnT-like_N"/>
</dbReference>
<dbReference type="GO" id="GO:0050135">
    <property type="term" value="F:NADP+ nucleosidase activity"/>
    <property type="evidence" value="ECO:0007669"/>
    <property type="project" value="InterPro"/>
</dbReference>
<feature type="compositionally biased region" description="Pro residues" evidence="1">
    <location>
        <begin position="529"/>
        <end position="541"/>
    </location>
</feature>